<dbReference type="EMBL" id="JBFRYA010000009">
    <property type="protein sequence ID" value="MEX1669556.1"/>
    <property type="molecule type" value="Genomic_DNA"/>
</dbReference>
<dbReference type="RefSeq" id="WP_368381822.1">
    <property type="nucleotide sequence ID" value="NZ_JBFRYA010000009.1"/>
</dbReference>
<evidence type="ECO:0000313" key="6">
    <source>
        <dbReference type="Proteomes" id="UP001557485"/>
    </source>
</evidence>
<dbReference type="InterPro" id="IPR050300">
    <property type="entry name" value="GDXG_lipolytic_enzyme"/>
</dbReference>
<dbReference type="GO" id="GO:0016787">
    <property type="term" value="F:hydrolase activity"/>
    <property type="evidence" value="ECO:0007669"/>
    <property type="project" value="UniProtKB-KW"/>
</dbReference>
<sequence length="455" mass="50411">MFLLSLLWAWTAWNVYHPYKSRPELLGVTSFIFGVLTGEFGIHIIAIEVGLTLLIILFGELSGFGDALGLAIALCSWVAIGVFYFRAQRADPIMAQAVRYGLGLSPEQALNTADSLQMTPDFQRLLKPFAYRLPNVSRHKNIEYCTVNTRSLRLDIYHRKDLPANAPVLYQMHGGAWLEKCGSKNEQALPLMNHMAANGWVCVAVEYRLSPGSTFPEHIIDCKRGLSWIKEHIAQYGGNPNFVIATGGSAGGHLSTLLALSANAPEFQPGFEEIDTTVQGCVPFYGVYDFLNSQNQRSSETLSQWVSAKVLKKTRAESPELWRQASPLYWVHKDAPPFLIIHGEADTLVPVEESRVLYQALQNESTQAVAYAELPDAQHAFEIGISLRTQIVVNHLCVYLDELYRRHLQAAPDATTQEPAATPATESEVAGTAAAKEVLETNEDLPSQENLETQP</sequence>
<feature type="domain" description="BD-FAE-like" evidence="4">
    <location>
        <begin position="154"/>
        <end position="361"/>
    </location>
</feature>
<gene>
    <name evidence="5" type="ORF">AB4876_11590</name>
</gene>
<protein>
    <submittedName>
        <fullName evidence="5">Alpha/beta hydrolase fold domain-containing protein</fullName>
    </submittedName>
</protein>
<feature type="compositionally biased region" description="Polar residues" evidence="2">
    <location>
        <begin position="444"/>
        <end position="455"/>
    </location>
</feature>
<feature type="compositionally biased region" description="Low complexity" evidence="2">
    <location>
        <begin position="414"/>
        <end position="430"/>
    </location>
</feature>
<evidence type="ECO:0000256" key="1">
    <source>
        <dbReference type="ARBA" id="ARBA00022801"/>
    </source>
</evidence>
<keyword evidence="3" id="KW-0812">Transmembrane</keyword>
<evidence type="ECO:0000256" key="2">
    <source>
        <dbReference type="SAM" id="MobiDB-lite"/>
    </source>
</evidence>
<dbReference type="Gene3D" id="3.40.50.1820">
    <property type="entry name" value="alpha/beta hydrolase"/>
    <property type="match status" value="1"/>
</dbReference>
<dbReference type="Pfam" id="PF20434">
    <property type="entry name" value="BD-FAE"/>
    <property type="match status" value="1"/>
</dbReference>
<evidence type="ECO:0000256" key="3">
    <source>
        <dbReference type="SAM" id="Phobius"/>
    </source>
</evidence>
<feature type="region of interest" description="Disordered" evidence="2">
    <location>
        <begin position="414"/>
        <end position="455"/>
    </location>
</feature>
<comment type="caution">
    <text evidence="5">The sequence shown here is derived from an EMBL/GenBank/DDBJ whole genome shotgun (WGS) entry which is preliminary data.</text>
</comment>
<keyword evidence="1 5" id="KW-0378">Hydrolase</keyword>
<evidence type="ECO:0000313" key="5">
    <source>
        <dbReference type="EMBL" id="MEX1669556.1"/>
    </source>
</evidence>
<dbReference type="Proteomes" id="UP001557485">
    <property type="component" value="Unassembled WGS sequence"/>
</dbReference>
<organism evidence="5 6">
    <name type="scientific">Zhongshania guokunii</name>
    <dbReference type="NCBI Taxonomy" id="641783"/>
    <lineage>
        <taxon>Bacteria</taxon>
        <taxon>Pseudomonadati</taxon>
        <taxon>Pseudomonadota</taxon>
        <taxon>Gammaproteobacteria</taxon>
        <taxon>Cellvibrionales</taxon>
        <taxon>Spongiibacteraceae</taxon>
        <taxon>Zhongshania</taxon>
    </lineage>
</organism>
<evidence type="ECO:0000259" key="4">
    <source>
        <dbReference type="Pfam" id="PF20434"/>
    </source>
</evidence>
<dbReference type="InterPro" id="IPR049492">
    <property type="entry name" value="BD-FAE-like_dom"/>
</dbReference>
<feature type="transmembrane region" description="Helical" evidence="3">
    <location>
        <begin position="67"/>
        <end position="85"/>
    </location>
</feature>
<keyword evidence="6" id="KW-1185">Reference proteome</keyword>
<name>A0ABV3U6K4_9GAMM</name>
<dbReference type="PANTHER" id="PTHR48081:SF33">
    <property type="entry name" value="KYNURENINE FORMAMIDASE"/>
    <property type="match status" value="1"/>
</dbReference>
<dbReference type="SUPFAM" id="SSF53474">
    <property type="entry name" value="alpha/beta-Hydrolases"/>
    <property type="match status" value="1"/>
</dbReference>
<reference evidence="5 6" key="1">
    <citation type="journal article" date="2011" name="Int. J. Syst. Evol. Microbiol.">
        <title>Zhongshania antarctica gen. nov., sp. nov. and Zhongshania guokunii sp. nov., gammaproteobacteria respectively isolated from coastal attached (fast) ice and surface seawater of the Antarctic.</title>
        <authorList>
            <person name="Li H.J."/>
            <person name="Zhang X.Y."/>
            <person name="Chen C.X."/>
            <person name="Zhang Y.J."/>
            <person name="Gao Z.M."/>
            <person name="Yu Y."/>
            <person name="Chen X.L."/>
            <person name="Chen B."/>
            <person name="Zhang Y.Z."/>
        </authorList>
    </citation>
    <scope>NUCLEOTIDE SEQUENCE [LARGE SCALE GENOMIC DNA]</scope>
    <source>
        <strain evidence="5 6">ZS6-22T</strain>
    </source>
</reference>
<proteinExistence type="predicted"/>
<keyword evidence="3" id="KW-0472">Membrane</keyword>
<feature type="transmembrane region" description="Helical" evidence="3">
    <location>
        <begin position="30"/>
        <end position="58"/>
    </location>
</feature>
<accession>A0ABV3U6K4</accession>
<keyword evidence="3" id="KW-1133">Transmembrane helix</keyword>
<dbReference type="PANTHER" id="PTHR48081">
    <property type="entry name" value="AB HYDROLASE SUPERFAMILY PROTEIN C4A8.06C"/>
    <property type="match status" value="1"/>
</dbReference>
<dbReference type="InterPro" id="IPR029058">
    <property type="entry name" value="AB_hydrolase_fold"/>
</dbReference>